<reference evidence="1 2" key="1">
    <citation type="submission" date="2018-05" db="EMBL/GenBank/DDBJ databases">
        <title>Marinifilum breve JC075T sp. nov., a marine bacterium isolated from Yongle Blue Hole in the South China Sea.</title>
        <authorList>
            <person name="Fu T."/>
        </authorList>
    </citation>
    <scope>NUCLEOTIDE SEQUENCE [LARGE SCALE GENOMIC DNA]</scope>
    <source>
        <strain evidence="1 2">JC075</strain>
    </source>
</reference>
<dbReference type="OrthoDB" id="6346224at2"/>
<name>A0A2V4A3B4_9BACT</name>
<proteinExistence type="predicted"/>
<dbReference type="RefSeq" id="WP_110360010.1">
    <property type="nucleotide sequence ID" value="NZ_QFLI01000002.1"/>
</dbReference>
<organism evidence="1 2">
    <name type="scientific">Marinifilum breve</name>
    <dbReference type="NCBI Taxonomy" id="2184082"/>
    <lineage>
        <taxon>Bacteria</taxon>
        <taxon>Pseudomonadati</taxon>
        <taxon>Bacteroidota</taxon>
        <taxon>Bacteroidia</taxon>
        <taxon>Marinilabiliales</taxon>
        <taxon>Marinifilaceae</taxon>
    </lineage>
</organism>
<dbReference type="EMBL" id="QFLI01000002">
    <property type="protein sequence ID" value="PXY02377.1"/>
    <property type="molecule type" value="Genomic_DNA"/>
</dbReference>
<dbReference type="InterPro" id="IPR029470">
    <property type="entry name" value="PDDEXK_4"/>
</dbReference>
<evidence type="ECO:0000313" key="2">
    <source>
        <dbReference type="Proteomes" id="UP000248079"/>
    </source>
</evidence>
<keyword evidence="2" id="KW-1185">Reference proteome</keyword>
<accession>A0A2V4A3B4</accession>
<gene>
    <name evidence="1" type="ORF">DF185_06940</name>
</gene>
<sequence>MIDKLNYMLQKLDLLKERFDVVREKEEKFNIFSVLHKEHDERRLHSRFIAALLDPFGSHELKDLFLQEFIRLFPQIKSGNFSDAQVYPEEWNKKENNNIDILVIDRKSRHAIIIENKIYAGDSNNSSGGQLERYFKHVRDAEGIPQENINVFYLTLDGHLPSGESLGEFECLENINGNCISYENEVIKWLDICIKEVSNKPFIRESILQYKKILNKMCNNETELEERKKIKDTIALSKETMDATKYLIDNFKHVKWHTIYEFWEELENNIENRGYEIIEQMDEEAITYIAHYSENKKYEDGGVRFRILPGLVAYVWHEKNEYLFWGFEKEEIDSSYSSKLTDLGKLGMIHERKIDWWNYFEFSDNDKLFLKDFSYQKTFDLIDAGLRSNTIEELLNGIEKFMREQLKLEIVKINASI</sequence>
<dbReference type="Proteomes" id="UP000248079">
    <property type="component" value="Unassembled WGS sequence"/>
</dbReference>
<evidence type="ECO:0008006" key="3">
    <source>
        <dbReference type="Google" id="ProtNLM"/>
    </source>
</evidence>
<dbReference type="Gene3D" id="3.40.1350.10">
    <property type="match status" value="1"/>
</dbReference>
<evidence type="ECO:0000313" key="1">
    <source>
        <dbReference type="EMBL" id="PXY02377.1"/>
    </source>
</evidence>
<dbReference type="AlphaFoldDB" id="A0A2V4A3B4"/>
<comment type="caution">
    <text evidence="1">The sequence shown here is derived from an EMBL/GenBank/DDBJ whole genome shotgun (WGS) entry which is preliminary data.</text>
</comment>
<protein>
    <recommendedName>
        <fullName evidence="3">PD-(D/E)XK nuclease family protein</fullName>
    </recommendedName>
</protein>
<dbReference type="InterPro" id="IPR011856">
    <property type="entry name" value="tRNA_endonuc-like_dom_sf"/>
</dbReference>
<dbReference type="Pfam" id="PF14281">
    <property type="entry name" value="PDDEXK_4"/>
    <property type="match status" value="1"/>
</dbReference>
<dbReference type="GO" id="GO:0003676">
    <property type="term" value="F:nucleic acid binding"/>
    <property type="evidence" value="ECO:0007669"/>
    <property type="project" value="InterPro"/>
</dbReference>